<name>V8N7Y3_OPHHA</name>
<feature type="signal peptide" evidence="5">
    <location>
        <begin position="1"/>
        <end position="22"/>
    </location>
</feature>
<dbReference type="InterPro" id="IPR003010">
    <property type="entry name" value="C-N_Hydrolase"/>
</dbReference>
<dbReference type="GO" id="GO:0017159">
    <property type="term" value="F:pantetheine hydrolase activity"/>
    <property type="evidence" value="ECO:0007669"/>
    <property type="project" value="TreeGrafter"/>
</dbReference>
<feature type="domain" description="CN hydrolase" evidence="6">
    <location>
        <begin position="37"/>
        <end position="308"/>
    </location>
</feature>
<dbReference type="GO" id="GO:0015939">
    <property type="term" value="P:pantothenate metabolic process"/>
    <property type="evidence" value="ECO:0007669"/>
    <property type="project" value="TreeGrafter"/>
</dbReference>
<keyword evidence="2 5" id="KW-0732">Signal</keyword>
<evidence type="ECO:0000256" key="3">
    <source>
        <dbReference type="ARBA" id="ARBA00022801"/>
    </source>
</evidence>
<organism evidence="7 8">
    <name type="scientific">Ophiophagus hannah</name>
    <name type="common">King cobra</name>
    <name type="synonym">Naja hannah</name>
    <dbReference type="NCBI Taxonomy" id="8665"/>
    <lineage>
        <taxon>Eukaryota</taxon>
        <taxon>Metazoa</taxon>
        <taxon>Chordata</taxon>
        <taxon>Craniata</taxon>
        <taxon>Vertebrata</taxon>
        <taxon>Euteleostomi</taxon>
        <taxon>Lepidosauria</taxon>
        <taxon>Squamata</taxon>
        <taxon>Bifurcata</taxon>
        <taxon>Unidentata</taxon>
        <taxon>Episquamata</taxon>
        <taxon>Toxicofera</taxon>
        <taxon>Serpentes</taxon>
        <taxon>Colubroidea</taxon>
        <taxon>Elapidae</taxon>
        <taxon>Elapinae</taxon>
        <taxon>Ophiophagus</taxon>
    </lineage>
</organism>
<feature type="non-terminal residue" evidence="7">
    <location>
        <position position="866"/>
    </location>
</feature>
<comment type="similarity">
    <text evidence="1">Belongs to the carbon-nitrogen hydrolase superfamily. BTD/VNN family.</text>
</comment>
<evidence type="ECO:0000256" key="5">
    <source>
        <dbReference type="SAM" id="SignalP"/>
    </source>
</evidence>
<dbReference type="Pfam" id="PF19018">
    <property type="entry name" value="Vanin_C"/>
    <property type="match status" value="2"/>
</dbReference>
<dbReference type="OrthoDB" id="10250282at2759"/>
<dbReference type="Pfam" id="PF00795">
    <property type="entry name" value="CN_hydrolase"/>
    <property type="match status" value="2"/>
</dbReference>
<keyword evidence="4" id="KW-0325">Glycoprotein</keyword>
<dbReference type="EMBL" id="AZIM01007377">
    <property type="protein sequence ID" value="ETE58001.1"/>
    <property type="molecule type" value="Genomic_DNA"/>
</dbReference>
<dbReference type="PANTHER" id="PTHR10609">
    <property type="entry name" value="BIOTINIDASE-RELATED"/>
    <property type="match status" value="1"/>
</dbReference>
<accession>V8N7Y3</accession>
<proteinExistence type="inferred from homology"/>
<dbReference type="CDD" id="cd07567">
    <property type="entry name" value="biotinidase_like"/>
    <property type="match status" value="2"/>
</dbReference>
<dbReference type="InterPro" id="IPR043957">
    <property type="entry name" value="Vanin_C"/>
</dbReference>
<evidence type="ECO:0000256" key="4">
    <source>
        <dbReference type="ARBA" id="ARBA00023180"/>
    </source>
</evidence>
<feature type="domain" description="CN hydrolase" evidence="6">
    <location>
        <begin position="505"/>
        <end position="781"/>
    </location>
</feature>
<reference evidence="7 8" key="1">
    <citation type="journal article" date="2013" name="Proc. Natl. Acad. Sci. U.S.A.">
        <title>The king cobra genome reveals dynamic gene evolution and adaptation in the snake venom system.</title>
        <authorList>
            <person name="Vonk F.J."/>
            <person name="Casewell N.R."/>
            <person name="Henkel C.V."/>
            <person name="Heimberg A.M."/>
            <person name="Jansen H.J."/>
            <person name="McCleary R.J."/>
            <person name="Kerkkamp H.M."/>
            <person name="Vos R.A."/>
            <person name="Guerreiro I."/>
            <person name="Calvete J.J."/>
            <person name="Wuster W."/>
            <person name="Woods A.E."/>
            <person name="Logan J.M."/>
            <person name="Harrison R.A."/>
            <person name="Castoe T.A."/>
            <person name="de Koning A.P."/>
            <person name="Pollock D.D."/>
            <person name="Yandell M."/>
            <person name="Calderon D."/>
            <person name="Renjifo C."/>
            <person name="Currier R.B."/>
            <person name="Salgado D."/>
            <person name="Pla D."/>
            <person name="Sanz L."/>
            <person name="Hyder A.S."/>
            <person name="Ribeiro J.M."/>
            <person name="Arntzen J.W."/>
            <person name="van den Thillart G.E."/>
            <person name="Boetzer M."/>
            <person name="Pirovano W."/>
            <person name="Dirks R.P."/>
            <person name="Spaink H.P."/>
            <person name="Duboule D."/>
            <person name="McGlinn E."/>
            <person name="Kini R.M."/>
            <person name="Richardson M.K."/>
        </authorList>
    </citation>
    <scope>NUCLEOTIDE SEQUENCE</scope>
    <source>
        <tissue evidence="7">Blood</tissue>
    </source>
</reference>
<dbReference type="AlphaFoldDB" id="V8N7Y3"/>
<sequence>MVSFQPHLWVVFLTGVILGASAVETFLAAVYEHAVILTGPIPKLVSPEEALNLMNRNLDILEEAIKTAAEKGARIIVTSEDGIYGWVFTRETLYPYLEDIPDPEVNWIPCNDPERFGFNPVQKRLSCMAKNYGIYVVANMGDKKPCNSSDPKCPRDGRYQYNTNVVYDSEGKFLARYHKYNLFASEIHFNFAKEPQFVNFNTSFGKFGVFTCADMLNFREPAISLVEKFKVDTILFPTAWLNTLPLLSAVQYYSAWAMGMRVNILAANIHKPSLDITGSGIFTPNGPKVYHFDMESQNGKLLVAEIETRPRLSPTYPPPFNWSLYASGLQHLSPQSPVFHNNIYFDNFTFTELSQEAGNYTVCQKNLCCYLNYSMAEKQQDEVYALGVFDGLHVIEGEYYLQICTLLKCNSIDLKSCGQRVDTAATKFNFFSLSGSFNTNYVFPEVLLSGTQLAPGEFKVLPDGRMIIYKDMAMASSSSLQHAFIFILLGSVRTLALDKYTAAVFEHAVILPESTVKPVSPEEALKLMNQNMDILEDAIQKAAKQGAHIIVTPEDGIYGFFFTRETIYPYLEDIPDPQVNWIPCTDPERFGPAPVQKRLSCLARDNSIYVVANMGDKKNCNYIDPKCPRDGRYQYNTNVVFDSEGKLVARYHKFNLFKGEQQFDFPKEPELATFDTAFGKFGLFTCFDILFHDPAVTLITQLSVDTILFPTAWMNVLPHLTAIEFHSAWAMGMRANVLAANTHNPTYNMTGSGIYTPSRSEAYHYDAESMNGHLLVAEIYSHPSRFPTPLPTVNWSSYATTVDGFHEDPTFSGFIFHDDFTLCTLGKEADNLTVCQKSLCCHLSYRMMKQEEGELYVLGAFDGLHE</sequence>
<protein>
    <submittedName>
        <fullName evidence="7">Vascular non-inflammatory molecule 2</fullName>
    </submittedName>
</protein>
<evidence type="ECO:0000313" key="7">
    <source>
        <dbReference type="EMBL" id="ETE58001.1"/>
    </source>
</evidence>
<gene>
    <name evidence="7" type="primary">VNN2</name>
    <name evidence="7" type="ORF">L345_16279</name>
</gene>
<evidence type="ECO:0000259" key="6">
    <source>
        <dbReference type="PROSITE" id="PS50263"/>
    </source>
</evidence>
<dbReference type="SUPFAM" id="SSF56317">
    <property type="entry name" value="Carbon-nitrogen hydrolase"/>
    <property type="match status" value="2"/>
</dbReference>
<evidence type="ECO:0000313" key="8">
    <source>
        <dbReference type="Proteomes" id="UP000018936"/>
    </source>
</evidence>
<evidence type="ECO:0000256" key="1">
    <source>
        <dbReference type="ARBA" id="ARBA00008225"/>
    </source>
</evidence>
<keyword evidence="3" id="KW-0378">Hydrolase</keyword>
<dbReference type="PROSITE" id="PS50263">
    <property type="entry name" value="CN_HYDROLASE"/>
    <property type="match status" value="2"/>
</dbReference>
<dbReference type="FunFam" id="3.60.110.10:FF:000001">
    <property type="entry name" value="biotinidase isoform X1"/>
    <property type="match status" value="2"/>
</dbReference>
<keyword evidence="8" id="KW-1185">Reference proteome</keyword>
<comment type="caution">
    <text evidence="7">The sequence shown here is derived from an EMBL/GenBank/DDBJ whole genome shotgun (WGS) entry which is preliminary data.</text>
</comment>
<dbReference type="Gene3D" id="3.60.110.10">
    <property type="entry name" value="Carbon-nitrogen hydrolase"/>
    <property type="match status" value="2"/>
</dbReference>
<dbReference type="PANTHER" id="PTHR10609:SF27">
    <property type="entry name" value="CN HYDROLASE DOMAIN-CONTAINING PROTEIN-RELATED"/>
    <property type="match status" value="1"/>
</dbReference>
<feature type="chain" id="PRO_5004770635" evidence="5">
    <location>
        <begin position="23"/>
        <end position="866"/>
    </location>
</feature>
<dbReference type="InterPro" id="IPR040154">
    <property type="entry name" value="Biotinidase/VNN"/>
</dbReference>
<evidence type="ECO:0000256" key="2">
    <source>
        <dbReference type="ARBA" id="ARBA00022729"/>
    </source>
</evidence>
<dbReference type="Proteomes" id="UP000018936">
    <property type="component" value="Unassembled WGS sequence"/>
</dbReference>
<dbReference type="InterPro" id="IPR012101">
    <property type="entry name" value="Biotinidase-like_euk"/>
</dbReference>
<dbReference type="InterPro" id="IPR036526">
    <property type="entry name" value="C-N_Hydrolase_sf"/>
</dbReference>